<evidence type="ECO:0000256" key="1">
    <source>
        <dbReference type="ARBA" id="ARBA00023125"/>
    </source>
</evidence>
<dbReference type="Proteomes" id="UP001597525">
    <property type="component" value="Unassembled WGS sequence"/>
</dbReference>
<dbReference type="PROSITE" id="PS50943">
    <property type="entry name" value="HTH_CROC1"/>
    <property type="match status" value="1"/>
</dbReference>
<dbReference type="PANTHER" id="PTHR46558:SF11">
    <property type="entry name" value="HTH-TYPE TRANSCRIPTIONAL REGULATOR XRE"/>
    <property type="match status" value="1"/>
</dbReference>
<dbReference type="Gene3D" id="1.10.260.40">
    <property type="entry name" value="lambda repressor-like DNA-binding domains"/>
    <property type="match status" value="1"/>
</dbReference>
<feature type="domain" description="HTH cro/C1-type" evidence="2">
    <location>
        <begin position="8"/>
        <end position="62"/>
    </location>
</feature>
<dbReference type="RefSeq" id="WP_320183995.1">
    <property type="nucleotide sequence ID" value="NZ_CP138332.1"/>
</dbReference>
<reference evidence="4" key="1">
    <citation type="journal article" date="2019" name="Int. J. Syst. Evol. Microbiol.">
        <title>The Global Catalogue of Microorganisms (GCM) 10K type strain sequencing project: providing services to taxonomists for standard genome sequencing and annotation.</title>
        <authorList>
            <consortium name="The Broad Institute Genomics Platform"/>
            <consortium name="The Broad Institute Genome Sequencing Center for Infectious Disease"/>
            <person name="Wu L."/>
            <person name="Ma J."/>
        </authorList>
    </citation>
    <scope>NUCLEOTIDE SEQUENCE [LARGE SCALE GENOMIC DNA]</scope>
    <source>
        <strain evidence="4">KCTC 22814</strain>
    </source>
</reference>
<proteinExistence type="predicted"/>
<dbReference type="InterPro" id="IPR010982">
    <property type="entry name" value="Lambda_DNA-bd_dom_sf"/>
</dbReference>
<dbReference type="Pfam" id="PF01381">
    <property type="entry name" value="HTH_3"/>
    <property type="match status" value="1"/>
</dbReference>
<protein>
    <submittedName>
        <fullName evidence="3">Helix-turn-helix domain-containing protein</fullName>
    </submittedName>
</protein>
<evidence type="ECO:0000259" key="2">
    <source>
        <dbReference type="PROSITE" id="PS50943"/>
    </source>
</evidence>
<name>A0ABW6BCI5_9SPHI</name>
<dbReference type="SMART" id="SM00530">
    <property type="entry name" value="HTH_XRE"/>
    <property type="match status" value="1"/>
</dbReference>
<dbReference type="CDD" id="cd00093">
    <property type="entry name" value="HTH_XRE"/>
    <property type="match status" value="1"/>
</dbReference>
<dbReference type="PANTHER" id="PTHR46558">
    <property type="entry name" value="TRACRIPTIONAL REGULATORY PROTEIN-RELATED-RELATED"/>
    <property type="match status" value="1"/>
</dbReference>
<evidence type="ECO:0000313" key="3">
    <source>
        <dbReference type="EMBL" id="MFD2966204.1"/>
    </source>
</evidence>
<comment type="caution">
    <text evidence="3">The sequence shown here is derived from an EMBL/GenBank/DDBJ whole genome shotgun (WGS) entry which is preliminary data.</text>
</comment>
<dbReference type="InterPro" id="IPR001387">
    <property type="entry name" value="Cro/C1-type_HTH"/>
</dbReference>
<sequence length="73" mass="8243">MLYWIDNIKYLRARKGLSQQGLADALGITRARYSKYEYGQAEPPLELVVKIARFYGVSIDVLLDDDISGYKGG</sequence>
<evidence type="ECO:0000313" key="4">
    <source>
        <dbReference type="Proteomes" id="UP001597525"/>
    </source>
</evidence>
<organism evidence="3 4">
    <name type="scientific">Sphingobacterium bambusae</name>
    <dbReference type="NCBI Taxonomy" id="662858"/>
    <lineage>
        <taxon>Bacteria</taxon>
        <taxon>Pseudomonadati</taxon>
        <taxon>Bacteroidota</taxon>
        <taxon>Sphingobacteriia</taxon>
        <taxon>Sphingobacteriales</taxon>
        <taxon>Sphingobacteriaceae</taxon>
        <taxon>Sphingobacterium</taxon>
    </lineage>
</organism>
<keyword evidence="1" id="KW-0238">DNA-binding</keyword>
<dbReference type="SUPFAM" id="SSF47413">
    <property type="entry name" value="lambda repressor-like DNA-binding domains"/>
    <property type="match status" value="1"/>
</dbReference>
<gene>
    <name evidence="3" type="ORF">ACFS7Y_02340</name>
</gene>
<keyword evidence="4" id="KW-1185">Reference proteome</keyword>
<dbReference type="EMBL" id="JBHUPB010000003">
    <property type="protein sequence ID" value="MFD2966204.1"/>
    <property type="molecule type" value="Genomic_DNA"/>
</dbReference>
<accession>A0ABW6BCI5</accession>